<dbReference type="OrthoDB" id="1523296at2"/>
<dbReference type="AlphaFoldDB" id="A0A1I1NDR8"/>
<sequence length="324" mass="36357">MSDHLQAQPIWSKLPEPIEALIAKPWCFSLFNAMYAIEKNWAMPLEMCSGLSERIMVSPNHALNFNASEVKSCDLHNTDRGVLSLKSNFLGLYGADSPMPHYVLEQCDQNTPAGKRTRAFLDIFNHIFYCQMYQAWKKNQLCIQGIGAKQYDEVLNAILSGNDERIYNTGVASVKQTSASGLAQMLRIEMHEPSIKVEDLGTSWMALDEISILGNDESNILGLTAILGEQVLVSGADIQLHIGPITQTESKHFSPFEVKSKKLATLMKSHLPQGIAWQCLVKIKQPEHSEKRIGQDEIRLGYNSNLGFSQSRIEKLSFDHAQYK</sequence>
<dbReference type="PANTHER" id="PTHR35564:SF4">
    <property type="entry name" value="CYTOPLASMIC PROTEIN"/>
    <property type="match status" value="1"/>
</dbReference>
<dbReference type="EMBL" id="FOLO01000025">
    <property type="protein sequence ID" value="SFC95821.1"/>
    <property type="molecule type" value="Genomic_DNA"/>
</dbReference>
<dbReference type="STRING" id="1123010.SAMN02745724_03037"/>
<reference evidence="1 2" key="1">
    <citation type="submission" date="2016-10" db="EMBL/GenBank/DDBJ databases">
        <authorList>
            <person name="de Groot N.N."/>
        </authorList>
    </citation>
    <scope>NUCLEOTIDE SEQUENCE [LARGE SCALE GENOMIC DNA]</scope>
    <source>
        <strain evidence="1 2">DSM 6059</strain>
    </source>
</reference>
<evidence type="ECO:0000313" key="1">
    <source>
        <dbReference type="EMBL" id="SFC95821.1"/>
    </source>
</evidence>
<name>A0A1I1NDR8_9GAMM</name>
<keyword evidence="2" id="KW-1185">Reference proteome</keyword>
<dbReference type="Proteomes" id="UP000198862">
    <property type="component" value="Unassembled WGS sequence"/>
</dbReference>
<organism evidence="1 2">
    <name type="scientific">Pseudoalteromonas denitrificans DSM 6059</name>
    <dbReference type="NCBI Taxonomy" id="1123010"/>
    <lineage>
        <taxon>Bacteria</taxon>
        <taxon>Pseudomonadati</taxon>
        <taxon>Pseudomonadota</taxon>
        <taxon>Gammaproteobacteria</taxon>
        <taxon>Alteromonadales</taxon>
        <taxon>Pseudoalteromonadaceae</taxon>
        <taxon>Pseudoalteromonas</taxon>
    </lineage>
</organism>
<dbReference type="InterPro" id="IPR010732">
    <property type="entry name" value="T6SS_TssG-like"/>
</dbReference>
<protein>
    <submittedName>
        <fullName evidence="1">Type VI secretion protein, VC_A0111 family</fullName>
    </submittedName>
</protein>
<dbReference type="RefSeq" id="WP_091985872.1">
    <property type="nucleotide sequence ID" value="NZ_FOLO01000025.1"/>
</dbReference>
<evidence type="ECO:0000313" key="2">
    <source>
        <dbReference type="Proteomes" id="UP000198862"/>
    </source>
</evidence>
<gene>
    <name evidence="1" type="ORF">SAMN02745724_03037</name>
</gene>
<dbReference type="PANTHER" id="PTHR35564">
    <property type="match status" value="1"/>
</dbReference>
<dbReference type="Pfam" id="PF06996">
    <property type="entry name" value="T6SS_TssG"/>
    <property type="match status" value="1"/>
</dbReference>
<accession>A0A1I1NDR8</accession>
<proteinExistence type="predicted"/>